<dbReference type="FunFam" id="3.40.630.30:FF:000042">
    <property type="entry name" value="Glycylpeptide N-tetradecanoyltransferase"/>
    <property type="match status" value="1"/>
</dbReference>
<name>A0A165JGZ2_XYLHT</name>
<keyword evidence="8 11" id="KW-0808">Transferase</keyword>
<dbReference type="PANTHER" id="PTHR11377">
    <property type="entry name" value="N-MYRISTOYL TRANSFERASE"/>
    <property type="match status" value="1"/>
</dbReference>
<dbReference type="FunFam" id="3.40.630.30:FF:000056">
    <property type="entry name" value="Glycylpeptide N-tetradecanoyltransferase"/>
    <property type="match status" value="1"/>
</dbReference>
<dbReference type="InterPro" id="IPR000903">
    <property type="entry name" value="NMT"/>
</dbReference>
<dbReference type="GeneID" id="28899150"/>
<evidence type="ECO:0000313" key="16">
    <source>
        <dbReference type="EMBL" id="KZF26226.1"/>
    </source>
</evidence>
<dbReference type="PROSITE" id="PS00975">
    <property type="entry name" value="NMT_1"/>
    <property type="match status" value="1"/>
</dbReference>
<evidence type="ECO:0000256" key="8">
    <source>
        <dbReference type="ARBA" id="ARBA00022679"/>
    </source>
</evidence>
<dbReference type="InterPro" id="IPR022676">
    <property type="entry name" value="NMT_N"/>
</dbReference>
<dbReference type="FunCoup" id="A0A165JGZ2">
    <property type="interactions" value="937"/>
</dbReference>
<protein>
    <recommendedName>
        <fullName evidence="6 11">Glycylpeptide N-tetradecanoyltransferase</fullName>
        <ecNumber evidence="5 11">2.3.1.97</ecNumber>
    </recommendedName>
</protein>
<dbReference type="EMBL" id="KV407454">
    <property type="protein sequence ID" value="KZF26226.1"/>
    <property type="molecule type" value="Genomic_DNA"/>
</dbReference>
<comment type="subunit">
    <text evidence="4">Monomer.</text>
</comment>
<evidence type="ECO:0000256" key="7">
    <source>
        <dbReference type="ARBA" id="ARBA00022490"/>
    </source>
</evidence>
<dbReference type="EC" id="2.3.1.97" evidence="5 11"/>
<dbReference type="InParanoid" id="A0A165JGZ2"/>
<evidence type="ECO:0000256" key="12">
    <source>
        <dbReference type="RuleBase" id="RU004178"/>
    </source>
</evidence>
<comment type="function">
    <text evidence="1 11">Adds a myristoyl group to the N-terminal glycine residue of certain cellular proteins.</text>
</comment>
<dbReference type="RefSeq" id="XP_018191781.1">
    <property type="nucleotide sequence ID" value="XM_018334013.1"/>
</dbReference>
<comment type="subcellular location">
    <subcellularLocation>
        <location evidence="2">Cytoplasm</location>
    </subcellularLocation>
</comment>
<dbReference type="Proteomes" id="UP000076632">
    <property type="component" value="Unassembled WGS sequence"/>
</dbReference>
<dbReference type="InterPro" id="IPR022678">
    <property type="entry name" value="NMT_CS"/>
</dbReference>
<evidence type="ECO:0000256" key="13">
    <source>
        <dbReference type="SAM" id="MobiDB-lite"/>
    </source>
</evidence>
<comment type="catalytic activity">
    <reaction evidence="10 11">
        <text>N-terminal glycyl-[protein] + tetradecanoyl-CoA = N-tetradecanoylglycyl-[protein] + CoA + H(+)</text>
        <dbReference type="Rhea" id="RHEA:15521"/>
        <dbReference type="Rhea" id="RHEA-COMP:12666"/>
        <dbReference type="Rhea" id="RHEA-COMP:12667"/>
        <dbReference type="ChEBI" id="CHEBI:15378"/>
        <dbReference type="ChEBI" id="CHEBI:57287"/>
        <dbReference type="ChEBI" id="CHEBI:57385"/>
        <dbReference type="ChEBI" id="CHEBI:64723"/>
        <dbReference type="ChEBI" id="CHEBI:133050"/>
        <dbReference type="EC" id="2.3.1.97"/>
    </reaction>
</comment>
<feature type="compositionally biased region" description="Basic residues" evidence="13">
    <location>
        <begin position="54"/>
        <end position="64"/>
    </location>
</feature>
<evidence type="ECO:0000256" key="6">
    <source>
        <dbReference type="ARBA" id="ARBA00022240"/>
    </source>
</evidence>
<evidence type="ECO:0000259" key="15">
    <source>
        <dbReference type="Pfam" id="PF02799"/>
    </source>
</evidence>
<evidence type="ECO:0000256" key="1">
    <source>
        <dbReference type="ARBA" id="ARBA00003900"/>
    </source>
</evidence>
<evidence type="ECO:0000256" key="9">
    <source>
        <dbReference type="ARBA" id="ARBA00023315"/>
    </source>
</evidence>
<evidence type="ECO:0000256" key="5">
    <source>
        <dbReference type="ARBA" id="ARBA00012923"/>
    </source>
</evidence>
<comment type="similarity">
    <text evidence="3 12">Belongs to the NMT family.</text>
</comment>
<evidence type="ECO:0000256" key="10">
    <source>
        <dbReference type="ARBA" id="ARBA00048276"/>
    </source>
</evidence>
<dbReference type="STRING" id="1328760.A0A165JGZ2"/>
<reference evidence="16 17" key="1">
    <citation type="journal article" date="2016" name="Fungal Biol.">
        <title>The genome of Xylona heveae provides a window into fungal endophytism.</title>
        <authorList>
            <person name="Gazis R."/>
            <person name="Kuo A."/>
            <person name="Riley R."/>
            <person name="LaButti K."/>
            <person name="Lipzen A."/>
            <person name="Lin J."/>
            <person name="Amirebrahimi M."/>
            <person name="Hesse C.N."/>
            <person name="Spatafora J.W."/>
            <person name="Henrissat B."/>
            <person name="Hainaut M."/>
            <person name="Grigoriev I.V."/>
            <person name="Hibbett D.S."/>
        </authorList>
    </citation>
    <scope>NUCLEOTIDE SEQUENCE [LARGE SCALE GENOMIC DNA]</scope>
    <source>
        <strain evidence="16 17">TC161</strain>
    </source>
</reference>
<feature type="region of interest" description="Disordered" evidence="13">
    <location>
        <begin position="1"/>
        <end position="94"/>
    </location>
</feature>
<dbReference type="InterPro" id="IPR022677">
    <property type="entry name" value="NMT_C"/>
</dbReference>
<dbReference type="OrthoDB" id="60315at2759"/>
<proteinExistence type="inferred from homology"/>
<keyword evidence="7" id="KW-0963">Cytoplasm</keyword>
<dbReference type="PROSITE" id="PS00976">
    <property type="entry name" value="NMT_2"/>
    <property type="match status" value="1"/>
</dbReference>
<keyword evidence="17" id="KW-1185">Reference proteome</keyword>
<dbReference type="Gene3D" id="3.40.630.30">
    <property type="match status" value="2"/>
</dbReference>
<dbReference type="GO" id="GO:0005829">
    <property type="term" value="C:cytosol"/>
    <property type="evidence" value="ECO:0007669"/>
    <property type="project" value="EnsemblFungi"/>
</dbReference>
<evidence type="ECO:0000256" key="2">
    <source>
        <dbReference type="ARBA" id="ARBA00004496"/>
    </source>
</evidence>
<keyword evidence="9 11" id="KW-0012">Acyltransferase</keyword>
<feature type="domain" description="Glycylpeptide N-tetradecanoyltransferase N-terminal" evidence="14">
    <location>
        <begin position="174"/>
        <end position="328"/>
    </location>
</feature>
<dbReference type="InterPro" id="IPR016181">
    <property type="entry name" value="Acyl_CoA_acyltransferase"/>
</dbReference>
<dbReference type="AlphaFoldDB" id="A0A165JGZ2"/>
<feature type="domain" description="Glycylpeptide N-tetradecanoyltransferase C-terminal" evidence="15">
    <location>
        <begin position="342"/>
        <end position="560"/>
    </location>
</feature>
<evidence type="ECO:0000256" key="11">
    <source>
        <dbReference type="RuleBase" id="RU000586"/>
    </source>
</evidence>
<gene>
    <name evidence="16" type="ORF">L228DRAFT_257701</name>
</gene>
<evidence type="ECO:0000313" key="17">
    <source>
        <dbReference type="Proteomes" id="UP000076632"/>
    </source>
</evidence>
<feature type="compositionally biased region" description="Basic and acidic residues" evidence="13">
    <location>
        <begin position="16"/>
        <end position="27"/>
    </location>
</feature>
<dbReference type="GO" id="GO:0004379">
    <property type="term" value="F:glycylpeptide N-tetradecanoyltransferase activity"/>
    <property type="evidence" value="ECO:0007669"/>
    <property type="project" value="UniProtKB-EC"/>
</dbReference>
<dbReference type="Pfam" id="PF01233">
    <property type="entry name" value="NMT"/>
    <property type="match status" value="1"/>
</dbReference>
<evidence type="ECO:0000259" key="14">
    <source>
        <dbReference type="Pfam" id="PF01233"/>
    </source>
</evidence>
<organism evidence="16 17">
    <name type="scientific">Xylona heveae (strain CBS 132557 / TC161)</name>
    <dbReference type="NCBI Taxonomy" id="1328760"/>
    <lineage>
        <taxon>Eukaryota</taxon>
        <taxon>Fungi</taxon>
        <taxon>Dikarya</taxon>
        <taxon>Ascomycota</taxon>
        <taxon>Pezizomycotina</taxon>
        <taxon>Xylonomycetes</taxon>
        <taxon>Xylonales</taxon>
        <taxon>Xylonaceae</taxon>
        <taxon>Xylona</taxon>
    </lineage>
</organism>
<evidence type="ECO:0000256" key="4">
    <source>
        <dbReference type="ARBA" id="ARBA00011245"/>
    </source>
</evidence>
<sequence>MAEESKQVDPKINNEVVKEVVESKNAPEQDASDDDPANRAAGNSDAVAAEASSKKKKSKKKKLKSILTGSKDNKENTAEAGPSSSSEPPKLNIKGNMVEQLLQANPSLKPEVAGLSKSQAEDMLSKLKLEDLLTGMSIGGKNQKDMASYKFWSTQPVARFDDKPDVEEGPIKIIDPEKVPSDPAPLIEGFEWVTMDLNDEKELEEVYDLLTYHYVEDDEAMFRFNYSASFFGWALKSPGWTKDWHVGVRATQSRKLVAFISGVPVDIRVRDKVVKCSEINFLCIHKKLRSKRLAPVLIKEITRRCYRVGVQQAVYTGGVVLPKPVSSCRYFHRSLDWLKLYEVGFSPMPAKSTKARQITKYHLPGSTSTNGLRQMQEKDVDAVCDLLNRYLKRFEFAPNFTKEEVYHWLLHKEGTTPEQVVWSYVVEEPGTGKIIDFFSFYLLESSVIGNKKHDCVRAAYLFYYATETAFQPNALESGALKVRLNALMHDALILAKRYNFDVFNALTLLDNPLFLQDQKFGAGDGQLHYYLYNYRVAPISGGVDQNNDPDPTKMGGVGLVML</sequence>
<accession>A0A165JGZ2</accession>
<evidence type="ECO:0000256" key="3">
    <source>
        <dbReference type="ARBA" id="ARBA00009469"/>
    </source>
</evidence>
<dbReference type="OMA" id="GWKRDWH"/>
<dbReference type="SUPFAM" id="SSF55729">
    <property type="entry name" value="Acyl-CoA N-acyltransferases (Nat)"/>
    <property type="match status" value="2"/>
</dbReference>
<dbReference type="Pfam" id="PF02799">
    <property type="entry name" value="NMT_C"/>
    <property type="match status" value="1"/>
</dbReference>
<dbReference type="PANTHER" id="PTHR11377:SF5">
    <property type="entry name" value="GLYCYLPEPTIDE N-TETRADECANOYLTRANSFERASE"/>
    <property type="match status" value="1"/>
</dbReference>